<dbReference type="HAMAP" id="MF_00214">
    <property type="entry name" value="AroD"/>
    <property type="match status" value="1"/>
</dbReference>
<evidence type="ECO:0000313" key="7">
    <source>
        <dbReference type="Proteomes" id="UP001429357"/>
    </source>
</evidence>
<organism evidence="6 7">
    <name type="scientific">Enterococcus diestrammenae</name>
    <dbReference type="NCBI Taxonomy" id="1155073"/>
    <lineage>
        <taxon>Bacteria</taxon>
        <taxon>Bacillati</taxon>
        <taxon>Bacillota</taxon>
        <taxon>Bacilli</taxon>
        <taxon>Lactobacillales</taxon>
        <taxon>Enterococcaceae</taxon>
        <taxon>Enterococcus</taxon>
    </lineage>
</organism>
<feature type="binding site" evidence="5">
    <location>
        <position position="235"/>
    </location>
    <ligand>
        <name>3-dehydroquinate</name>
        <dbReference type="ChEBI" id="CHEBI:32364"/>
    </ligand>
</feature>
<dbReference type="Gene3D" id="3.20.20.70">
    <property type="entry name" value="Aldolase class I"/>
    <property type="match status" value="1"/>
</dbReference>
<reference evidence="6 7" key="2">
    <citation type="submission" date="2024-02" db="EMBL/GenBank/DDBJ databases">
        <title>The Genome Sequence of Enterococcus diestrammenae JM9A.</title>
        <authorList>
            <person name="Earl A."/>
            <person name="Manson A."/>
            <person name="Gilmore M."/>
            <person name="Sanders J."/>
            <person name="Shea T."/>
            <person name="Howe W."/>
            <person name="Livny J."/>
            <person name="Cuomo C."/>
            <person name="Neafsey D."/>
            <person name="Birren B."/>
        </authorList>
    </citation>
    <scope>NUCLEOTIDE SEQUENCE [LARGE SCALE GENOMIC DNA]</scope>
    <source>
        <strain evidence="6 7">JM9A</strain>
    </source>
</reference>
<keyword evidence="7" id="KW-1185">Reference proteome</keyword>
<evidence type="ECO:0000256" key="2">
    <source>
        <dbReference type="ARBA" id="ARBA00023141"/>
    </source>
</evidence>
<keyword evidence="5" id="KW-0028">Amino-acid biosynthesis</keyword>
<feature type="binding site" evidence="5">
    <location>
        <position position="231"/>
    </location>
    <ligand>
        <name>3-dehydroquinate</name>
        <dbReference type="ChEBI" id="CHEBI:32364"/>
    </ligand>
</feature>
<feature type="binding site" evidence="5">
    <location>
        <begin position="45"/>
        <end position="47"/>
    </location>
    <ligand>
        <name>3-dehydroquinate</name>
        <dbReference type="ChEBI" id="CHEBI:32364"/>
    </ligand>
</feature>
<dbReference type="PANTHER" id="PTHR43699:SF1">
    <property type="entry name" value="3-DEHYDROQUINATE DEHYDRATASE"/>
    <property type="match status" value="1"/>
</dbReference>
<name>A0ABV0F605_9ENTE</name>
<proteinExistence type="inferred from homology"/>
<accession>A0ABV0F605</accession>
<comment type="caution">
    <text evidence="5">Lacks conserved residue(s) required for the propagation of feature annotation.</text>
</comment>
<protein>
    <recommendedName>
        <fullName evidence="5">3-dehydroquinate dehydratase</fullName>
        <shortName evidence="5">3-dehydroquinase</shortName>
        <ecNumber evidence="5">4.2.1.10</ecNumber>
    </recommendedName>
    <alternativeName>
        <fullName evidence="5">Type I DHQase</fullName>
    </alternativeName>
    <alternativeName>
        <fullName evidence="5">Type I dehydroquinase</fullName>
        <shortName evidence="5">DHQ1</shortName>
    </alternativeName>
</protein>
<dbReference type="InterPro" id="IPR001381">
    <property type="entry name" value="DHquinase_I"/>
</dbReference>
<dbReference type="PROSITE" id="PS01028">
    <property type="entry name" value="DEHYDROQUINASE_I"/>
    <property type="match status" value="1"/>
</dbReference>
<sequence length="259" mass="28771">MEFKLKETIFGAGRPKICVPLTGKTAEDITQQAKAAEASLADVVEWRVDLFDQVTDLAQVLNLLSHLKTILRDKLLLFTFRTEKEGGKPQEFTLKQYRELYEAAAASGALDLVDIELEVAEYLGRKFIQLFKEQQIAIILSHHNFEKTPADGELVLKLSIMKQFHADLGKIAVMPNSLKDVLRLMNISSKLRELVDLPLVLISMGDLGKPSRISGELIQSVMTFGSLAEASAPGQIPVDQLVTILDAMHIETNGSERNE</sequence>
<dbReference type="Proteomes" id="UP001429357">
    <property type="component" value="Unassembled WGS sequence"/>
</dbReference>
<evidence type="ECO:0000256" key="5">
    <source>
        <dbReference type="HAMAP-Rule" id="MF_00214"/>
    </source>
</evidence>
<feature type="active site" description="Schiff-base intermediate with substrate" evidence="5">
    <location>
        <position position="170"/>
    </location>
</feature>
<evidence type="ECO:0000256" key="1">
    <source>
        <dbReference type="ARBA" id="ARBA00001864"/>
    </source>
</evidence>
<dbReference type="EC" id="4.2.1.10" evidence="5"/>
<dbReference type="RefSeq" id="WP_161870004.1">
    <property type="nucleotide sequence ID" value="NZ_MAEI02000001.1"/>
</dbReference>
<feature type="binding site" evidence="5">
    <location>
        <position position="212"/>
    </location>
    <ligand>
        <name>3-dehydroquinate</name>
        <dbReference type="ChEBI" id="CHEBI:32364"/>
    </ligand>
</feature>
<evidence type="ECO:0000256" key="3">
    <source>
        <dbReference type="ARBA" id="ARBA00023239"/>
    </source>
</evidence>
<dbReference type="EMBL" id="MAEI02000001">
    <property type="protein sequence ID" value="MEO1782492.1"/>
    <property type="molecule type" value="Genomic_DNA"/>
</dbReference>
<comment type="subunit">
    <text evidence="5">Homodimer.</text>
</comment>
<dbReference type="CDD" id="cd00502">
    <property type="entry name" value="DHQase_I"/>
    <property type="match status" value="1"/>
</dbReference>
<comment type="catalytic activity">
    <reaction evidence="1 5">
        <text>3-dehydroquinate = 3-dehydroshikimate + H2O</text>
        <dbReference type="Rhea" id="RHEA:21096"/>
        <dbReference type="ChEBI" id="CHEBI:15377"/>
        <dbReference type="ChEBI" id="CHEBI:16630"/>
        <dbReference type="ChEBI" id="CHEBI:32364"/>
        <dbReference type="EC" id="4.2.1.10"/>
    </reaction>
</comment>
<dbReference type="SUPFAM" id="SSF51569">
    <property type="entry name" value="Aldolase"/>
    <property type="match status" value="1"/>
</dbReference>
<keyword evidence="2 5" id="KW-0057">Aromatic amino acid biosynthesis</keyword>
<feature type="active site" description="Proton donor/acceptor" evidence="5">
    <location>
        <position position="143"/>
    </location>
</feature>
<comment type="similarity">
    <text evidence="5">Belongs to the type-I 3-dehydroquinase family.</text>
</comment>
<dbReference type="InterPro" id="IPR018508">
    <property type="entry name" value="3-dehydroquinate_DH_AS"/>
</dbReference>
<evidence type="ECO:0000256" key="4">
    <source>
        <dbReference type="ARBA" id="ARBA00023270"/>
    </source>
</evidence>
<evidence type="ECO:0000313" key="6">
    <source>
        <dbReference type="EMBL" id="MEO1782492.1"/>
    </source>
</evidence>
<dbReference type="Pfam" id="PF01487">
    <property type="entry name" value="DHquinase_I"/>
    <property type="match status" value="1"/>
</dbReference>
<comment type="function">
    <text evidence="5">Involved in the third step of the chorismate pathway, which leads to the biosynthesis of aromatic amino acids. Catalyzes the cis-dehydration of 3-dehydroquinate (DHQ) and introduces the first double bond of the aromatic ring to yield 3-dehydroshikimate.</text>
</comment>
<comment type="pathway">
    <text evidence="5">Metabolic intermediate biosynthesis; chorismate biosynthesis; chorismate from D-erythrose 4-phosphate and phosphoenolpyruvate: step 3/7.</text>
</comment>
<keyword evidence="3 5" id="KW-0456">Lyase</keyword>
<reference evidence="7" key="1">
    <citation type="submission" date="2016-06" db="EMBL/GenBank/DDBJ databases">
        <title>Four novel species of enterococci isolated from chicken manure.</title>
        <authorList>
            <person name="Van Tyne D."/>
        </authorList>
    </citation>
    <scope>NUCLEOTIDE SEQUENCE [LARGE SCALE GENOMIC DNA]</scope>
    <source>
        <strain evidence="7">JM9A</strain>
    </source>
</reference>
<feature type="binding site" evidence="5">
    <location>
        <position position="81"/>
    </location>
    <ligand>
        <name>3-dehydroquinate</name>
        <dbReference type="ChEBI" id="CHEBI:32364"/>
    </ligand>
</feature>
<dbReference type="InterPro" id="IPR050146">
    <property type="entry name" value="Type-I_3-dehydroquinase"/>
</dbReference>
<comment type="caution">
    <text evidence="6">The sequence shown here is derived from an EMBL/GenBank/DDBJ whole genome shotgun (WGS) entry which is preliminary data.</text>
</comment>
<dbReference type="InterPro" id="IPR013785">
    <property type="entry name" value="Aldolase_TIM"/>
</dbReference>
<keyword evidence="4 5" id="KW-0704">Schiff base</keyword>
<dbReference type="NCBIfam" id="TIGR01093">
    <property type="entry name" value="aroD"/>
    <property type="match status" value="1"/>
</dbReference>
<gene>
    <name evidence="5" type="primary">aroD</name>
    <name evidence="6" type="ORF">BAU18_002104</name>
</gene>
<dbReference type="PANTHER" id="PTHR43699">
    <property type="entry name" value="3-DEHYDROQUINATE DEHYDRATASE"/>
    <property type="match status" value="1"/>
</dbReference>